<dbReference type="CDD" id="cd14852">
    <property type="entry name" value="LD-carboxypeptidase"/>
    <property type="match status" value="1"/>
</dbReference>
<dbReference type="Pfam" id="PF02557">
    <property type="entry name" value="VanY"/>
    <property type="match status" value="1"/>
</dbReference>
<organism evidence="2 3">
    <name type="scientific">Staphylococcus felis</name>
    <dbReference type="NCBI Taxonomy" id="46127"/>
    <lineage>
        <taxon>Bacteria</taxon>
        <taxon>Bacillati</taxon>
        <taxon>Bacillota</taxon>
        <taxon>Bacilli</taxon>
        <taxon>Bacillales</taxon>
        <taxon>Staphylococcaceae</taxon>
        <taxon>Staphylococcus</taxon>
    </lineage>
</organism>
<keyword evidence="2" id="KW-0378">Hydrolase</keyword>
<dbReference type="Proteomes" id="UP000256562">
    <property type="component" value="Unassembled WGS sequence"/>
</dbReference>
<accession>A0A3E0IM54</accession>
<dbReference type="InterPro" id="IPR052179">
    <property type="entry name" value="DD-CPase-like"/>
</dbReference>
<dbReference type="InterPro" id="IPR058193">
    <property type="entry name" value="VanY/YodJ_core_dom"/>
</dbReference>
<protein>
    <submittedName>
        <fullName evidence="2">D-alanyl-D-alanine carboxypeptidase family protein</fullName>
    </submittedName>
</protein>
<dbReference type="SUPFAM" id="SSF55166">
    <property type="entry name" value="Hedgehog/DD-peptidase"/>
    <property type="match status" value="1"/>
</dbReference>
<proteinExistence type="predicted"/>
<gene>
    <name evidence="2" type="ORF">DOS83_11075</name>
</gene>
<evidence type="ECO:0000313" key="3">
    <source>
        <dbReference type="Proteomes" id="UP000256562"/>
    </source>
</evidence>
<keyword evidence="2" id="KW-0121">Carboxypeptidase</keyword>
<dbReference type="OrthoDB" id="9792074at2"/>
<dbReference type="InterPro" id="IPR009045">
    <property type="entry name" value="Zn_M74/Hedgehog-like"/>
</dbReference>
<keyword evidence="2" id="KW-0645">Protease</keyword>
<dbReference type="Gene3D" id="3.30.1380.10">
    <property type="match status" value="1"/>
</dbReference>
<dbReference type="EMBL" id="QKXQ01000523">
    <property type="protein sequence ID" value="REH91742.1"/>
    <property type="molecule type" value="Genomic_DNA"/>
</dbReference>
<dbReference type="AlphaFoldDB" id="A0A3E0IM54"/>
<dbReference type="PANTHER" id="PTHR34385">
    <property type="entry name" value="D-ALANYL-D-ALANINE CARBOXYPEPTIDASE"/>
    <property type="match status" value="1"/>
</dbReference>
<name>A0A3E0IM54_9STAP</name>
<feature type="domain" description="D-alanyl-D-alanine carboxypeptidase-like core" evidence="1">
    <location>
        <begin position="74"/>
        <end position="199"/>
    </location>
</feature>
<dbReference type="InterPro" id="IPR003709">
    <property type="entry name" value="VanY-like_core_dom"/>
</dbReference>
<comment type="caution">
    <text evidence="2">The sequence shown here is derived from an EMBL/GenBank/DDBJ whole genome shotgun (WGS) entry which is preliminary data.</text>
</comment>
<dbReference type="PANTHER" id="PTHR34385:SF1">
    <property type="entry name" value="PEPTIDOGLYCAN L-ALANYL-D-GLUTAMATE ENDOPEPTIDASE CWLK"/>
    <property type="match status" value="1"/>
</dbReference>
<dbReference type="GO" id="GO:0006508">
    <property type="term" value="P:proteolysis"/>
    <property type="evidence" value="ECO:0007669"/>
    <property type="project" value="InterPro"/>
</dbReference>
<evidence type="ECO:0000313" key="2">
    <source>
        <dbReference type="EMBL" id="REH91742.1"/>
    </source>
</evidence>
<reference evidence="2 3" key="1">
    <citation type="journal article" date="2018" name="Vet. Microbiol.">
        <title>Characterisation of Staphylococcus felis isolated from cats using whole genome sequencing.</title>
        <authorList>
            <person name="Worthing K."/>
            <person name="Pang S."/>
            <person name="Trott D.J."/>
            <person name="Abraham S."/>
            <person name="Coombs G.W."/>
            <person name="Jordan D."/>
            <person name="McIntyre L."/>
            <person name="Davies M.R."/>
            <person name="Norris J."/>
        </authorList>
    </citation>
    <scope>NUCLEOTIDE SEQUENCE [LARGE SCALE GENOMIC DNA]</scope>
    <source>
        <strain evidence="2 3">F9</strain>
    </source>
</reference>
<evidence type="ECO:0000259" key="1">
    <source>
        <dbReference type="Pfam" id="PF02557"/>
    </source>
</evidence>
<sequence>MYRKVIITIGLCFLLGGCLGDNRDSYVPTDRYDEEAQKNKKHVKKVAKGVTYIDGILIVNKQIELPKTFNPGENQTAKSALQTLLKDANQEGYHLSMASGYRSYELQEQLFNDYVERDGKAKAMTYSAPPGHSEHQSGLAFDIVSENTDTNFTEAFGETEAGQWIERHASDYGFIIRYPKGKSDITGYQYEPWHLRYVGQSVAQKIKYDKTTLEEYLGLYANTSKDE</sequence>
<dbReference type="GO" id="GO:0004180">
    <property type="term" value="F:carboxypeptidase activity"/>
    <property type="evidence" value="ECO:0007669"/>
    <property type="project" value="UniProtKB-KW"/>
</dbReference>
<dbReference type="PROSITE" id="PS51257">
    <property type="entry name" value="PROKAR_LIPOPROTEIN"/>
    <property type="match status" value="1"/>
</dbReference>
<dbReference type="RefSeq" id="WP_116095044.1">
    <property type="nucleotide sequence ID" value="NZ_QKXQ01000523.1"/>
</dbReference>